<name>A0ABT3P7P8_9ALTE</name>
<evidence type="ECO:0000313" key="2">
    <source>
        <dbReference type="Proteomes" id="UP001142810"/>
    </source>
</evidence>
<evidence type="ECO:0000313" key="1">
    <source>
        <dbReference type="EMBL" id="MCW8108787.1"/>
    </source>
</evidence>
<proteinExistence type="predicted"/>
<accession>A0ABT3P7P8</accession>
<dbReference type="Proteomes" id="UP001142810">
    <property type="component" value="Unassembled WGS sequence"/>
</dbReference>
<dbReference type="Pfam" id="PF11279">
    <property type="entry name" value="DUF3080"/>
    <property type="match status" value="1"/>
</dbReference>
<gene>
    <name evidence="1" type="ORF">OPS25_09800</name>
</gene>
<sequence>MSLLSCSYQPTLETTLDDYQQRLQRVLNIEVVTPVRSPELHLPDLPDNPEAIQQLNINLIDFNRLNECEVSSLIAERNTTLGKVQPLSQRFIYEAKLLTLLERCELSLALTDAGLSKRVGEIFRIKQAQFSALWALLIQKSDEMKVALSVSNASLVTRSTHSEMNSVVALSYLDSLKDKPLEVVNKEVEASLATLYLSRLPAKLWRTQMVLTRQLTNITQLVSTELEELDCSKTTDFSKAEILRNVFQLFFIQQIQPIGSELNHYQYQLLPIWERWITDKHLSPPFKQYLRKHTQDGFSHYKTAMHEHVLMWQNFFKQCGMEVSANR</sequence>
<organism evidence="1 2">
    <name type="scientific">Alteromonas aquimaris</name>
    <dbReference type="NCBI Taxonomy" id="2998417"/>
    <lineage>
        <taxon>Bacteria</taxon>
        <taxon>Pseudomonadati</taxon>
        <taxon>Pseudomonadota</taxon>
        <taxon>Gammaproteobacteria</taxon>
        <taxon>Alteromonadales</taxon>
        <taxon>Alteromonadaceae</taxon>
        <taxon>Alteromonas/Salinimonas group</taxon>
        <taxon>Alteromonas</taxon>
    </lineage>
</organism>
<reference evidence="1" key="1">
    <citation type="submission" date="2022-11" db="EMBL/GenBank/DDBJ databases">
        <title>Alteromonas sp. nov., isolated from sea water of the Qingdao.</title>
        <authorList>
            <person name="Wang Q."/>
        </authorList>
    </citation>
    <scope>NUCLEOTIDE SEQUENCE</scope>
    <source>
        <strain evidence="1">ASW11-7</strain>
    </source>
</reference>
<dbReference type="EMBL" id="JAPFRD010000010">
    <property type="protein sequence ID" value="MCW8108787.1"/>
    <property type="molecule type" value="Genomic_DNA"/>
</dbReference>
<protein>
    <submittedName>
        <fullName evidence="1">DUF3080 domain-containing protein</fullName>
    </submittedName>
</protein>
<keyword evidence="2" id="KW-1185">Reference proteome</keyword>
<comment type="caution">
    <text evidence="1">The sequence shown here is derived from an EMBL/GenBank/DDBJ whole genome shotgun (WGS) entry which is preliminary data.</text>
</comment>
<dbReference type="InterPro" id="IPR021431">
    <property type="entry name" value="DUF3080"/>
</dbReference>
<dbReference type="RefSeq" id="WP_265617523.1">
    <property type="nucleotide sequence ID" value="NZ_JAPFRD010000010.1"/>
</dbReference>